<sequence>MASLRLVVVFCLALSCATSPYSSVGTDTSLGLPPHGPILPLSVYHNPRHSATQGDIEIGAKNTEDCKTGQTTVSLILHIAEEADKCGYSLREKGGEEEHTVSSLPGGVSTTVFCLDPGVYELILTKTTASGWGTSLAEMRLEDGTIALRASLPAGTTEKAFPVNLLFSLPPAISQWHYSFTPQPSSRWMQQYASWEQAFPHAFPPTISLTQYFATSFSIYTLTAYSALRLGAVVYAGAVFYLNGVEVHRVHMPAGAVVGDTLATNSFNQPTWCFVSVSLLHGAVRTGENVLAVELHAHNRYEMVVSFDASALLLLDDSLMLRNGIGIVSTSTTGTTGTTGTTWIATPVFDDNPATVFTADTCAGVGLTWAFSNHFEVITQYTLRPTACPGNMPSAWVIEAANASQVWTLLQIKSDEHFAGAERSFSFYNTQPFSHYRLRVTACQFAVASASCPADALRLADLLFFSRLHAPYCHMPEFPPALLGETALLACPAFSTGLRSARCRADGFATAINDCSPLPPRHFLYPQTDFVFHLNEPVEPIEPAVEAWYYFVTITPALPAGLALSSTGVISGTPLKTAETTRFTLELRNGAGLTQTQITITVKWSWRAVLVKLGRFALAAVIVVVGVVIIRFLRSRSLQHRRTLERREESVSCVC</sequence>
<name>A0A196SGY4_BLAHN</name>
<dbReference type="AlphaFoldDB" id="A0A196SGY4"/>
<dbReference type="InterPro" id="IPR013783">
    <property type="entry name" value="Ig-like_fold"/>
</dbReference>
<dbReference type="Gene3D" id="2.60.40.10">
    <property type="entry name" value="Immunoglobulins"/>
    <property type="match status" value="1"/>
</dbReference>
<dbReference type="Pfam" id="PF05345">
    <property type="entry name" value="He_PIG"/>
    <property type="match status" value="1"/>
</dbReference>
<evidence type="ECO:0000313" key="4">
    <source>
        <dbReference type="Proteomes" id="UP000078348"/>
    </source>
</evidence>
<dbReference type="Proteomes" id="UP000078348">
    <property type="component" value="Unassembled WGS sequence"/>
</dbReference>
<keyword evidence="2" id="KW-0732">Signal</keyword>
<organism evidence="3 4">
    <name type="scientific">Blastocystis sp. subtype 1 (strain ATCC 50177 / NandII)</name>
    <dbReference type="NCBI Taxonomy" id="478820"/>
    <lineage>
        <taxon>Eukaryota</taxon>
        <taxon>Sar</taxon>
        <taxon>Stramenopiles</taxon>
        <taxon>Bigyra</taxon>
        <taxon>Opalozoa</taxon>
        <taxon>Opalinata</taxon>
        <taxon>Blastocystidae</taxon>
        <taxon>Blastocystis</taxon>
    </lineage>
</organism>
<keyword evidence="4" id="KW-1185">Reference proteome</keyword>
<reference evidence="3 4" key="1">
    <citation type="submission" date="2016-05" db="EMBL/GenBank/DDBJ databases">
        <title>Nuclear genome of Blastocystis sp. subtype 1 NandII.</title>
        <authorList>
            <person name="Gentekaki E."/>
            <person name="Curtis B."/>
            <person name="Stairs C."/>
            <person name="Eme L."/>
            <person name="Herman E."/>
            <person name="Klimes V."/>
            <person name="Arias M.C."/>
            <person name="Elias M."/>
            <person name="Hilliou F."/>
            <person name="Klute M."/>
            <person name="Malik S.-B."/>
            <person name="Pightling A."/>
            <person name="Rachubinski R."/>
            <person name="Salas D."/>
            <person name="Schlacht A."/>
            <person name="Suga H."/>
            <person name="Archibald J."/>
            <person name="Ball S.G."/>
            <person name="Clark G."/>
            <person name="Dacks J."/>
            <person name="Van Der Giezen M."/>
            <person name="Tsaousis A."/>
            <person name="Roger A."/>
        </authorList>
    </citation>
    <scope>NUCLEOTIDE SEQUENCE [LARGE SCALE GENOMIC DNA]</scope>
    <source>
        <strain evidence="4">ATCC 50177 / NandII</strain>
    </source>
</reference>
<protein>
    <submittedName>
        <fullName evidence="3">Metallophosphoesterase</fullName>
    </submittedName>
</protein>
<dbReference type="EMBL" id="LXWW01000089">
    <property type="protein sequence ID" value="OAO16310.1"/>
    <property type="molecule type" value="Genomic_DNA"/>
</dbReference>
<feature type="chain" id="PRO_5008274619" evidence="2">
    <location>
        <begin position="18"/>
        <end position="655"/>
    </location>
</feature>
<feature type="transmembrane region" description="Helical" evidence="1">
    <location>
        <begin position="613"/>
        <end position="633"/>
    </location>
</feature>
<evidence type="ECO:0000256" key="2">
    <source>
        <dbReference type="SAM" id="SignalP"/>
    </source>
</evidence>
<evidence type="ECO:0000256" key="1">
    <source>
        <dbReference type="SAM" id="Phobius"/>
    </source>
</evidence>
<proteinExistence type="predicted"/>
<dbReference type="Gene3D" id="2.60.120.260">
    <property type="entry name" value="Galactose-binding domain-like"/>
    <property type="match status" value="1"/>
</dbReference>
<keyword evidence="1" id="KW-0472">Membrane</keyword>
<gene>
    <name evidence="3" type="ORF">AV274_1960</name>
</gene>
<comment type="caution">
    <text evidence="3">The sequence shown here is derived from an EMBL/GenBank/DDBJ whole genome shotgun (WGS) entry which is preliminary data.</text>
</comment>
<feature type="signal peptide" evidence="2">
    <location>
        <begin position="1"/>
        <end position="17"/>
    </location>
</feature>
<accession>A0A196SGY4</accession>
<evidence type="ECO:0000313" key="3">
    <source>
        <dbReference type="EMBL" id="OAO16310.1"/>
    </source>
</evidence>
<keyword evidence="1" id="KW-0812">Transmembrane</keyword>
<dbReference type="PROSITE" id="PS51257">
    <property type="entry name" value="PROKAR_LIPOPROTEIN"/>
    <property type="match status" value="1"/>
</dbReference>
<keyword evidence="1" id="KW-1133">Transmembrane helix</keyword>